<accession>A0A918HNN6</accession>
<proteinExistence type="predicted"/>
<comment type="caution">
    <text evidence="3">The sequence shown here is derived from an EMBL/GenBank/DDBJ whole genome shotgun (WGS) entry which is preliminary data.</text>
</comment>
<dbReference type="EMBL" id="BMSA01000031">
    <property type="protein sequence ID" value="GGT85862.1"/>
    <property type="molecule type" value="Genomic_DNA"/>
</dbReference>
<feature type="transmembrane region" description="Helical" evidence="2">
    <location>
        <begin position="214"/>
        <end position="233"/>
    </location>
</feature>
<keyword evidence="2" id="KW-0472">Membrane</keyword>
<reference evidence="3" key="1">
    <citation type="journal article" date="2014" name="Int. J. Syst. Evol. Microbiol.">
        <title>Complete genome sequence of Corynebacterium casei LMG S-19264T (=DSM 44701T), isolated from a smear-ripened cheese.</title>
        <authorList>
            <consortium name="US DOE Joint Genome Institute (JGI-PGF)"/>
            <person name="Walter F."/>
            <person name="Albersmeier A."/>
            <person name="Kalinowski J."/>
            <person name="Ruckert C."/>
        </authorList>
    </citation>
    <scope>NUCLEOTIDE SEQUENCE</scope>
    <source>
        <strain evidence="3">JCM 4125</strain>
    </source>
</reference>
<organism evidence="3 4">
    <name type="scientific">Streptomyces phaeofaciens</name>
    <dbReference type="NCBI Taxonomy" id="68254"/>
    <lineage>
        <taxon>Bacteria</taxon>
        <taxon>Bacillati</taxon>
        <taxon>Actinomycetota</taxon>
        <taxon>Actinomycetes</taxon>
        <taxon>Kitasatosporales</taxon>
        <taxon>Streptomycetaceae</taxon>
        <taxon>Streptomyces</taxon>
    </lineage>
</organism>
<evidence type="ECO:0000313" key="4">
    <source>
        <dbReference type="Proteomes" id="UP000646776"/>
    </source>
</evidence>
<feature type="compositionally biased region" description="Polar residues" evidence="1">
    <location>
        <begin position="1"/>
        <end position="10"/>
    </location>
</feature>
<name>A0A918HNN6_9ACTN</name>
<evidence type="ECO:0008006" key="5">
    <source>
        <dbReference type="Google" id="ProtNLM"/>
    </source>
</evidence>
<evidence type="ECO:0000256" key="1">
    <source>
        <dbReference type="SAM" id="MobiDB-lite"/>
    </source>
</evidence>
<keyword evidence="2" id="KW-1133">Transmembrane helix</keyword>
<sequence length="340" mass="35467">MTATVPTTAPRTEPGRAPDATGRTGWGTARAVLRVHRTALVVWGVLVAALAGGLVWLTEVTGPDLRARQEACDWAAQDWCDMNIGMVGYDGPLDLIGLLTAGAFVAVAAFAGGALIGRELDSGTARLAWTQGITPTRWLAAKLAVPALAVTLGLTAEVLVFRWAWSAARPLTYADWWSGHAFTARGPVAVAYALCALAVGALTGLLLRRALPALGVSVAAVLGLALLLARYRASLWPAVTLTSPTDVPSAPEGSWDVESGVLVHGRQAPDLDLGSCDRAGTSSARCLDDLGVTGSYTRFHPESHFWPLQCVETGIVLGVAVLATAAAFLLLRRRTATTGG</sequence>
<keyword evidence="4" id="KW-1185">Reference proteome</keyword>
<keyword evidence="2" id="KW-0812">Transmembrane</keyword>
<feature type="transmembrane region" description="Helical" evidence="2">
    <location>
        <begin position="138"/>
        <end position="165"/>
    </location>
</feature>
<protein>
    <recommendedName>
        <fullName evidence="5">ABC transporter permease</fullName>
    </recommendedName>
</protein>
<feature type="transmembrane region" description="Helical" evidence="2">
    <location>
        <begin position="306"/>
        <end position="331"/>
    </location>
</feature>
<gene>
    <name evidence="3" type="ORF">GCM10010226_75600</name>
</gene>
<dbReference type="AlphaFoldDB" id="A0A918HNN6"/>
<reference evidence="3" key="2">
    <citation type="submission" date="2020-09" db="EMBL/GenBank/DDBJ databases">
        <authorList>
            <person name="Sun Q."/>
            <person name="Ohkuma M."/>
        </authorList>
    </citation>
    <scope>NUCLEOTIDE SEQUENCE</scope>
    <source>
        <strain evidence="3">JCM 4125</strain>
    </source>
</reference>
<feature type="transmembrane region" description="Helical" evidence="2">
    <location>
        <begin position="95"/>
        <end position="117"/>
    </location>
</feature>
<dbReference type="RefSeq" id="WP_189717132.1">
    <property type="nucleotide sequence ID" value="NZ_BMSA01000031.1"/>
</dbReference>
<feature type="transmembrane region" description="Helical" evidence="2">
    <location>
        <begin position="40"/>
        <end position="58"/>
    </location>
</feature>
<evidence type="ECO:0000256" key="2">
    <source>
        <dbReference type="SAM" id="Phobius"/>
    </source>
</evidence>
<feature type="region of interest" description="Disordered" evidence="1">
    <location>
        <begin position="1"/>
        <end position="23"/>
    </location>
</feature>
<feature type="transmembrane region" description="Helical" evidence="2">
    <location>
        <begin position="185"/>
        <end position="207"/>
    </location>
</feature>
<dbReference type="Proteomes" id="UP000646776">
    <property type="component" value="Unassembled WGS sequence"/>
</dbReference>
<evidence type="ECO:0000313" key="3">
    <source>
        <dbReference type="EMBL" id="GGT85862.1"/>
    </source>
</evidence>